<dbReference type="InterPro" id="IPR001875">
    <property type="entry name" value="DED_dom"/>
</dbReference>
<gene>
    <name evidence="4" type="ORF">MCOR_39967</name>
</gene>
<evidence type="ECO:0000256" key="1">
    <source>
        <dbReference type="SAM" id="Coils"/>
    </source>
</evidence>
<sequence length="759" mass="87946">MASSLNNDVSIDASPTDGNYKPNTVSLRGNRKQHLPQANGVENDDTTPKCVVQENHSSEAAESAILNEYLAIDQSNNPSGPSSFAEYLERSNDTSVVGDCYPSRETPSEEGTSHQRQKSKRTEDEDDKIHRFFLELTASCGLKWTTFLAELGYNPKELFHLSVEKRDNYFRHYLTFWLETVTSLGQNPITYLYNALSQERHHELVDKFKDQFNIKYSPCSPPRHEFVLLKENLLKIPSQTGGKVNSLNRKEEIMYVEKEIWSNLTDDELEQIKAYLHNTKKEKFGKRVLQEIKTSLDLFRKLHETCLVNEDSFEFLIKILKFVNRNDLIQKILALETPYCRFEKDTANVKTNPSSCYNSDFDKKNTMNQQFKQECKHEESFVSKFVHSTKIIEHSISAKTKDIWQTDCKEKELTTKSESCRQKIQKCVEERMQIEARIKKLQSEANALQSTETSLQSDLSSLESDKKAVKKLHQKQTSELDLLKDTLEKENKLQDEELEHHRKQTLEKENKLHEEELEHHRKQTLKKENKLQLQQKNELENKNRMWREKEIPRYSPVENDGPFDNEDKPVMYSAKTLSRYESHISRDGNAQQEEEGAQIDPKCASSEEARARPLPHEVSVEPMILIMAAEENNNDLESFKADVLLAVPQRVTRSNIHEIVIKSDITDVFLSRTDNQIQKAVLLFILVSEGFAKRCWPDISKMKKLTDALYDQQPLVVPVIIKANVKPPMGLNSAHSLCFYRRDLYYKEALSKLLGQFKE</sequence>
<feature type="coiled-coil region" evidence="1">
    <location>
        <begin position="424"/>
        <end position="549"/>
    </location>
</feature>
<name>A0A6J8DGB2_MYTCO</name>
<dbReference type="Proteomes" id="UP000507470">
    <property type="component" value="Unassembled WGS sequence"/>
</dbReference>
<feature type="region of interest" description="Disordered" evidence="2">
    <location>
        <begin position="582"/>
        <end position="612"/>
    </location>
</feature>
<evidence type="ECO:0000256" key="2">
    <source>
        <dbReference type="SAM" id="MobiDB-lite"/>
    </source>
</evidence>
<dbReference type="OrthoDB" id="100767at2759"/>
<dbReference type="SUPFAM" id="SSF47986">
    <property type="entry name" value="DEATH domain"/>
    <property type="match status" value="1"/>
</dbReference>
<evidence type="ECO:0000259" key="3">
    <source>
        <dbReference type="PROSITE" id="PS50168"/>
    </source>
</evidence>
<dbReference type="Gene3D" id="1.10.533.10">
    <property type="entry name" value="Death Domain, Fas"/>
    <property type="match status" value="1"/>
</dbReference>
<protein>
    <recommendedName>
        <fullName evidence="3">DED domain-containing protein</fullName>
    </recommendedName>
</protein>
<dbReference type="EMBL" id="CACVKT020007209">
    <property type="protein sequence ID" value="CAC5406392.1"/>
    <property type="molecule type" value="Genomic_DNA"/>
</dbReference>
<organism evidence="4 5">
    <name type="scientific">Mytilus coruscus</name>
    <name type="common">Sea mussel</name>
    <dbReference type="NCBI Taxonomy" id="42192"/>
    <lineage>
        <taxon>Eukaryota</taxon>
        <taxon>Metazoa</taxon>
        <taxon>Spiralia</taxon>
        <taxon>Lophotrochozoa</taxon>
        <taxon>Mollusca</taxon>
        <taxon>Bivalvia</taxon>
        <taxon>Autobranchia</taxon>
        <taxon>Pteriomorphia</taxon>
        <taxon>Mytilida</taxon>
        <taxon>Mytiloidea</taxon>
        <taxon>Mytilidae</taxon>
        <taxon>Mytilinae</taxon>
        <taxon>Mytilus</taxon>
    </lineage>
</organism>
<reference evidence="4 5" key="1">
    <citation type="submission" date="2020-06" db="EMBL/GenBank/DDBJ databases">
        <authorList>
            <person name="Li R."/>
            <person name="Bekaert M."/>
        </authorList>
    </citation>
    <scope>NUCLEOTIDE SEQUENCE [LARGE SCALE GENOMIC DNA]</scope>
    <source>
        <strain evidence="5">wild</strain>
    </source>
</reference>
<dbReference type="AlphaFoldDB" id="A0A6J8DGB2"/>
<keyword evidence="1" id="KW-0175">Coiled coil</keyword>
<feature type="domain" description="DED" evidence="3">
    <location>
        <begin position="252"/>
        <end position="334"/>
    </location>
</feature>
<evidence type="ECO:0000313" key="5">
    <source>
        <dbReference type="Proteomes" id="UP000507470"/>
    </source>
</evidence>
<feature type="region of interest" description="Disordered" evidence="2">
    <location>
        <begin position="1"/>
        <end position="49"/>
    </location>
</feature>
<feature type="region of interest" description="Disordered" evidence="2">
    <location>
        <begin position="95"/>
        <end position="124"/>
    </location>
</feature>
<dbReference type="InterPro" id="IPR011029">
    <property type="entry name" value="DEATH-like_dom_sf"/>
</dbReference>
<dbReference type="GO" id="GO:0042981">
    <property type="term" value="P:regulation of apoptotic process"/>
    <property type="evidence" value="ECO:0007669"/>
    <property type="project" value="InterPro"/>
</dbReference>
<proteinExistence type="predicted"/>
<keyword evidence="5" id="KW-1185">Reference proteome</keyword>
<accession>A0A6J8DGB2</accession>
<evidence type="ECO:0000313" key="4">
    <source>
        <dbReference type="EMBL" id="CAC5406392.1"/>
    </source>
</evidence>
<dbReference type="PROSITE" id="PS50168">
    <property type="entry name" value="DED"/>
    <property type="match status" value="1"/>
</dbReference>
<dbReference type="Pfam" id="PF01335">
    <property type="entry name" value="DED"/>
    <property type="match status" value="1"/>
</dbReference>